<dbReference type="Gene3D" id="2.170.16.10">
    <property type="entry name" value="Hedgehog/Intein (Hint) domain"/>
    <property type="match status" value="1"/>
</dbReference>
<name>A0A1Y6CKD8_9BACT</name>
<sequence length="312" mass="34970">MTSERKFKAGVVLLASAISGMGFAGQKKPLLGGSTGAIVEARCPGNEAGEEREKDWLNFDQAQKRVEWALNCGHIEKSANRLFTHYLDEDTWAWVPFPNGKMAYPTFGENKPNDGFPVWIPNLSSCNKPENVFWLAICRTGCYTKNQVVLFQDGYSNIEDAIAGDYSSVITLTPDATFESLEYENRNISYFTKDRYDAEHPVIHFETESGNDITVTTEHPLVDEKGFIKFAFELKEGDYLVRDTGEKDKIVSVENKSYFGRVYNVAPKGHAAESNVVVAQGFLNGSARYQDGTIRDYNRTLGRSIIEPNLLD</sequence>
<dbReference type="STRING" id="1513793.SAMN06296036_12665"/>
<dbReference type="CDD" id="cd00081">
    <property type="entry name" value="Hint"/>
    <property type="match status" value="1"/>
</dbReference>
<dbReference type="PROSITE" id="PS50817">
    <property type="entry name" value="INTEIN_N_TER"/>
    <property type="match status" value="1"/>
</dbReference>
<accession>A0A1Y6CKD8</accession>
<evidence type="ECO:0000313" key="2">
    <source>
        <dbReference type="Proteomes" id="UP000192907"/>
    </source>
</evidence>
<dbReference type="SUPFAM" id="SSF51294">
    <property type="entry name" value="Hedgehog/intein (Hint) domain"/>
    <property type="match status" value="1"/>
</dbReference>
<dbReference type="RefSeq" id="WP_132324225.1">
    <property type="nucleotide sequence ID" value="NZ_FWZT01000026.1"/>
</dbReference>
<protein>
    <submittedName>
        <fullName evidence="1">Intein N-terminal splicing region</fullName>
    </submittedName>
</protein>
<reference evidence="2" key="1">
    <citation type="submission" date="2017-04" db="EMBL/GenBank/DDBJ databases">
        <authorList>
            <person name="Varghese N."/>
            <person name="Submissions S."/>
        </authorList>
    </citation>
    <scope>NUCLEOTIDE SEQUENCE [LARGE SCALE GENOMIC DNA]</scope>
    <source>
        <strain evidence="2">RKEM611</strain>
    </source>
</reference>
<dbReference type="InterPro" id="IPR006141">
    <property type="entry name" value="Intein_N"/>
</dbReference>
<organism evidence="1 2">
    <name type="scientific">Pseudobacteriovorax antillogorgiicola</name>
    <dbReference type="NCBI Taxonomy" id="1513793"/>
    <lineage>
        <taxon>Bacteria</taxon>
        <taxon>Pseudomonadati</taxon>
        <taxon>Bdellovibrionota</taxon>
        <taxon>Oligoflexia</taxon>
        <taxon>Oligoflexales</taxon>
        <taxon>Pseudobacteriovoracaceae</taxon>
        <taxon>Pseudobacteriovorax</taxon>
    </lineage>
</organism>
<dbReference type="OrthoDB" id="5292769at2"/>
<dbReference type="AlphaFoldDB" id="A0A1Y6CKD8"/>
<keyword evidence="2" id="KW-1185">Reference proteome</keyword>
<dbReference type="EMBL" id="FWZT01000026">
    <property type="protein sequence ID" value="SMF71291.1"/>
    <property type="molecule type" value="Genomic_DNA"/>
</dbReference>
<dbReference type="InterPro" id="IPR036844">
    <property type="entry name" value="Hint_dom_sf"/>
</dbReference>
<gene>
    <name evidence="1" type="ORF">SAMN06296036_12665</name>
</gene>
<dbReference type="Proteomes" id="UP000192907">
    <property type="component" value="Unassembled WGS sequence"/>
</dbReference>
<dbReference type="GO" id="GO:0016539">
    <property type="term" value="P:intein-mediated protein splicing"/>
    <property type="evidence" value="ECO:0007669"/>
    <property type="project" value="InterPro"/>
</dbReference>
<proteinExistence type="predicted"/>
<evidence type="ECO:0000313" key="1">
    <source>
        <dbReference type="EMBL" id="SMF71291.1"/>
    </source>
</evidence>